<dbReference type="SFLD" id="SFLDS00003">
    <property type="entry name" value="Haloacid_Dehalogenase"/>
    <property type="match status" value="1"/>
</dbReference>
<feature type="binding site" evidence="13">
    <location>
        <position position="813"/>
    </location>
    <ligand>
        <name>ATP</name>
        <dbReference type="ChEBI" id="CHEBI:30616"/>
    </ligand>
</feature>
<dbReference type="GO" id="GO:0005524">
    <property type="term" value="F:ATP binding"/>
    <property type="evidence" value="ECO:0007669"/>
    <property type="project" value="UniProtKB-UniRule"/>
</dbReference>
<feature type="transmembrane region" description="Helical" evidence="15">
    <location>
        <begin position="200"/>
        <end position="222"/>
    </location>
</feature>
<feature type="binding site" evidence="13">
    <location>
        <position position="851"/>
    </location>
    <ligand>
        <name>ATP</name>
        <dbReference type="ChEBI" id="CHEBI:30616"/>
    </ligand>
</feature>
<dbReference type="Gene3D" id="2.70.150.10">
    <property type="entry name" value="Calcium-transporting ATPase, cytoplasmic transduction domain A"/>
    <property type="match status" value="1"/>
</dbReference>
<feature type="binding site" evidence="14">
    <location>
        <position position="679"/>
    </location>
    <ligand>
        <name>Mg(2+)</name>
        <dbReference type="ChEBI" id="CHEBI:18420"/>
    </ligand>
</feature>
<dbReference type="RefSeq" id="XP_013758610.1">
    <property type="nucleotide sequence ID" value="XM_013903156.1"/>
</dbReference>
<feature type="transmembrane region" description="Helical" evidence="15">
    <location>
        <begin position="1309"/>
        <end position="1327"/>
    </location>
</feature>
<dbReference type="InterPro" id="IPR032630">
    <property type="entry name" value="P_typ_ATPase_c"/>
</dbReference>
<feature type="transmembrane region" description="Helical" evidence="15">
    <location>
        <begin position="323"/>
        <end position="340"/>
    </location>
</feature>
<dbReference type="Pfam" id="PF16209">
    <property type="entry name" value="PhoLip_ATPase_N"/>
    <property type="match status" value="1"/>
</dbReference>
<evidence type="ECO:0000256" key="16">
    <source>
        <dbReference type="SAM" id="MobiDB-lite"/>
    </source>
</evidence>
<dbReference type="Gene3D" id="3.40.1110.10">
    <property type="entry name" value="Calcium-transporting ATPase, cytoplasmic domain N"/>
    <property type="match status" value="1"/>
</dbReference>
<feature type="domain" description="P-type ATPase C-terminal" evidence="18">
    <location>
        <begin position="1104"/>
        <end position="1327"/>
    </location>
</feature>
<dbReference type="InterPro" id="IPR044492">
    <property type="entry name" value="P_typ_ATPase_HD_dom"/>
</dbReference>
<evidence type="ECO:0000256" key="5">
    <source>
        <dbReference type="ARBA" id="ARBA00022741"/>
    </source>
</evidence>
<feature type="binding site" evidence="13">
    <location>
        <position position="1081"/>
    </location>
    <ligand>
        <name>ATP</name>
        <dbReference type="ChEBI" id="CHEBI:30616"/>
    </ligand>
</feature>
<organism evidence="19 20">
    <name type="scientific">Thecamonas trahens ATCC 50062</name>
    <dbReference type="NCBI Taxonomy" id="461836"/>
    <lineage>
        <taxon>Eukaryota</taxon>
        <taxon>Apusozoa</taxon>
        <taxon>Apusomonadida</taxon>
        <taxon>Apusomonadidae</taxon>
        <taxon>Thecamonas</taxon>
    </lineage>
</organism>
<dbReference type="Pfam" id="PF00702">
    <property type="entry name" value="Hydrolase"/>
    <property type="match status" value="1"/>
</dbReference>
<accession>A0A0L0D8D1</accession>
<dbReference type="FunFam" id="3.40.50.1000:FF:000084">
    <property type="entry name" value="Phospholipid-transporting ATPase"/>
    <property type="match status" value="1"/>
</dbReference>
<feature type="transmembrane region" description="Helical" evidence="15">
    <location>
        <begin position="1217"/>
        <end position="1237"/>
    </location>
</feature>
<comment type="cofactor">
    <cofactor evidence="14">
        <name>Mg(2+)</name>
        <dbReference type="ChEBI" id="CHEBI:18420"/>
    </cofactor>
</comment>
<dbReference type="InterPro" id="IPR018303">
    <property type="entry name" value="ATPase_P-typ_P_site"/>
</dbReference>
<feature type="binding site" evidence="14">
    <location>
        <position position="677"/>
    </location>
    <ligand>
        <name>Mg(2+)</name>
        <dbReference type="ChEBI" id="CHEBI:18420"/>
    </ligand>
</feature>
<evidence type="ECO:0000256" key="7">
    <source>
        <dbReference type="ARBA" id="ARBA00022842"/>
    </source>
</evidence>
<dbReference type="Gene3D" id="3.40.50.1000">
    <property type="entry name" value="HAD superfamily/HAD-like"/>
    <property type="match status" value="1"/>
</dbReference>
<feature type="binding site" evidence="13">
    <location>
        <position position="966"/>
    </location>
    <ligand>
        <name>ATP</name>
        <dbReference type="ChEBI" id="CHEBI:30616"/>
    </ligand>
</feature>
<dbReference type="SUPFAM" id="SSF81653">
    <property type="entry name" value="Calcium ATPase, transduction domain A"/>
    <property type="match status" value="1"/>
</dbReference>
<feature type="binding site" evidence="13">
    <location>
        <position position="1082"/>
    </location>
    <ligand>
        <name>ATP</name>
        <dbReference type="ChEBI" id="CHEBI:30616"/>
    </ligand>
</feature>
<feature type="binding site" evidence="13">
    <location>
        <position position="965"/>
    </location>
    <ligand>
        <name>ATP</name>
        <dbReference type="ChEBI" id="CHEBI:30616"/>
    </ligand>
</feature>
<dbReference type="PROSITE" id="PS00154">
    <property type="entry name" value="ATPASE_E1_E2"/>
    <property type="match status" value="1"/>
</dbReference>
<dbReference type="PRINTS" id="PR00119">
    <property type="entry name" value="CATATPASE"/>
</dbReference>
<dbReference type="NCBIfam" id="TIGR01494">
    <property type="entry name" value="ATPase_P-type"/>
    <property type="match status" value="1"/>
</dbReference>
<dbReference type="InterPro" id="IPR008250">
    <property type="entry name" value="ATPase_P-typ_transduc_dom_A_sf"/>
</dbReference>
<evidence type="ECO:0000256" key="2">
    <source>
        <dbReference type="ARBA" id="ARBA00008109"/>
    </source>
</evidence>
<evidence type="ECO:0000256" key="4">
    <source>
        <dbReference type="ARBA" id="ARBA00022723"/>
    </source>
</evidence>
<dbReference type="GO" id="GO:0000287">
    <property type="term" value="F:magnesium ion binding"/>
    <property type="evidence" value="ECO:0007669"/>
    <property type="project" value="UniProtKB-UniRule"/>
</dbReference>
<dbReference type="GO" id="GO:0016887">
    <property type="term" value="F:ATP hydrolysis activity"/>
    <property type="evidence" value="ECO:0007669"/>
    <property type="project" value="InterPro"/>
</dbReference>
<evidence type="ECO:0000259" key="18">
    <source>
        <dbReference type="Pfam" id="PF16212"/>
    </source>
</evidence>
<feature type="region of interest" description="Disordered" evidence="16">
    <location>
        <begin position="21"/>
        <end position="83"/>
    </location>
</feature>
<dbReference type="InterPro" id="IPR023298">
    <property type="entry name" value="ATPase_P-typ_TM_dom_sf"/>
</dbReference>
<protein>
    <recommendedName>
        <fullName evidence="15">Phospholipid-transporting ATPase</fullName>
        <ecNumber evidence="15">7.6.2.1</ecNumber>
    </recommendedName>
</protein>
<dbReference type="InterPro" id="IPR023214">
    <property type="entry name" value="HAD_sf"/>
</dbReference>
<keyword evidence="5 13" id="KW-0547">Nucleotide-binding</keyword>
<feature type="binding site" evidence="13">
    <location>
        <position position="1057"/>
    </location>
    <ligand>
        <name>ATP</name>
        <dbReference type="ChEBI" id="CHEBI:30616"/>
    </ligand>
</feature>
<dbReference type="InterPro" id="IPR023299">
    <property type="entry name" value="ATPase_P-typ_cyto_dom_N"/>
</dbReference>
<feature type="compositionally biased region" description="Basic and acidic residues" evidence="16">
    <location>
        <begin position="73"/>
        <end position="83"/>
    </location>
</feature>
<dbReference type="GO" id="GO:0140326">
    <property type="term" value="F:ATPase-coupled intramembrane lipid transporter activity"/>
    <property type="evidence" value="ECO:0007669"/>
    <property type="project" value="UniProtKB-EC"/>
</dbReference>
<dbReference type="SFLD" id="SFLDG00002">
    <property type="entry name" value="C1.7:_P-type_atpase_like"/>
    <property type="match status" value="1"/>
</dbReference>
<dbReference type="SUPFAM" id="SSF81660">
    <property type="entry name" value="Metal cation-transporting ATPase, ATP-binding domain N"/>
    <property type="match status" value="1"/>
</dbReference>
<comment type="subcellular location">
    <subcellularLocation>
        <location evidence="1 15">Membrane</location>
        <topology evidence="1 15">Multi-pass membrane protein</topology>
    </subcellularLocation>
</comment>
<dbReference type="OrthoDB" id="377733at2759"/>
<keyword evidence="7 14" id="KW-0460">Magnesium</keyword>
<dbReference type="STRING" id="461836.A0A0L0D8D1"/>
<feature type="binding site" evidence="14">
    <location>
        <position position="1078"/>
    </location>
    <ligand>
        <name>Mg(2+)</name>
        <dbReference type="ChEBI" id="CHEBI:18420"/>
    </ligand>
</feature>
<name>A0A0L0D8D1_THETB</name>
<dbReference type="PANTHER" id="PTHR24092">
    <property type="entry name" value="PROBABLE PHOSPHOLIPID-TRANSPORTING ATPASE"/>
    <property type="match status" value="1"/>
</dbReference>
<feature type="compositionally biased region" description="Pro residues" evidence="16">
    <location>
        <begin position="49"/>
        <end position="60"/>
    </location>
</feature>
<feature type="binding site" evidence="13">
    <location>
        <position position="677"/>
    </location>
    <ligand>
        <name>ATP</name>
        <dbReference type="ChEBI" id="CHEBI:30616"/>
    </ligand>
</feature>
<feature type="region of interest" description="Disordered" evidence="16">
    <location>
        <begin position="270"/>
        <end position="294"/>
    </location>
</feature>
<evidence type="ECO:0000313" key="19">
    <source>
        <dbReference type="EMBL" id="KNC48500.1"/>
    </source>
</evidence>
<keyword evidence="10 15" id="KW-0472">Membrane</keyword>
<sequence>MSGLSTPSQVTGIRTVKSHLALDSLDPPPHDLPALSILHPPAPRTVFDPPTPPPTPPPTSPLSSTSSLLPLEEPDRSSPRSRLDTARLAPAATTTAVATATTAASAVIAPLLVPHALVAAVWFVPAVVVTAAASVVSAQASAGTIDPLVLATSARNAAALGLGLALGIWLTGLVATNTVLAIDCSRPGLASPEVCSQAPLMWTAIVAAGWVLPSLVVAPLSYRLLAAARRLSAEHGRLASRPNAAPKFLSFRAWFVAVRAGRAGALDTNARRSAHGSPRADAPRTVAVSKRPGGNYPDNAVSSTKYTLLSFVPRNLMEQFSRFMNVYFLLIATLQLNPTLAPVNPLTTWIPLILIFTASAVREAFDDIERARRDAAVNARPVLVASGPDWASVPSRRLHVGSLVLLHQDELVPADLVVLATSAPNGSAAFVETANLDGETDLKARAAPPATSARLTSRGDSPDPRLWDDVVVTAPAPDPHLYAFDAQLVVTPHDADAGDSSDAALIPLTPDSLLLQGSVLKQVAFAVGVVVYTGCETKLANNKSPPRGKTTALDDAINSFTRTIFCIQLAAAVVLGFAGNATKAVLAPRALYLAYPASEWSQLSPWASVVLPLRFLLLISYMIPISLKITLEMLKTFYAALIGWDLALYHAETDTPAAAVSTGLAEDLGVITHVLTDKTGTLTNNEMALDSLAWDGLVYHTSHEQPALVSALDNGVHAALGLVTAMAVCHNAVPLGSDAYAHSRDLGQLSWSAASPDEEALVAGAAGLGYVCVRRSAPPDSARGWLLDVHARAAIGTSEPLIQPVAVVAHLAFSSERKRSGVLVRFEPSVAERGPLAGGLAAFGEYVLFVKGADSSVFPRLRAADSSAAERLEGSLLRFGTAGLRTLVYGYRVVPRVEAEQWLAGLDAARASMRHRAQRVAATYAALERGLTLLGASAVEDKLQEGVPETIAQLRKAGIRFWMLTGDKESTARQIAISCNLVGNHGAAVVPLTSIARAPNEVHAILGEASRNMGPETSLVIDGASLRIVLSSAREYFVRLALSAAAVVCCRMSPDQKAELVREVQALGRGARTLAIGDGGNDVAMLQAAAVGVGISGREGLQAARAADYAVAQFRFLGRLLLVHGRYAYTRTAYVAQYCFYKSIYLCSVQVFYNGLAGYSGISYFNTFALTLYNVAITGLPILSYALDRDVPIALAMANPGLYQHRLPCSVASLTRWMGLGVAQGGVALGVALLGAGHVGFDAVSMVTYSILVLVTLAMLSIGLRAPNAIHASVLGATLLTYFVLVSIYSSIPRLAFFGTMGRLATEPTVWLSVVLGTSISLILPALQVGLQRRRVAPVGNSSDGNSDGASTRLLPMSMS</sequence>
<evidence type="ECO:0000259" key="17">
    <source>
        <dbReference type="Pfam" id="PF16209"/>
    </source>
</evidence>
<gene>
    <name evidence="19" type="ORF">AMSG_04947</name>
</gene>
<evidence type="ECO:0000256" key="10">
    <source>
        <dbReference type="ARBA" id="ARBA00023136"/>
    </source>
</evidence>
<comment type="similarity">
    <text evidence="2 15">Belongs to the cation transport ATPase (P-type) (TC 3.A.3) family. Type IV subfamily.</text>
</comment>
<evidence type="ECO:0000256" key="1">
    <source>
        <dbReference type="ARBA" id="ARBA00004141"/>
    </source>
</evidence>
<feature type="binding site" evidence="14">
    <location>
        <position position="1082"/>
    </location>
    <ligand>
        <name>Mg(2+)</name>
        <dbReference type="ChEBI" id="CHEBI:18420"/>
    </ligand>
</feature>
<feature type="binding site" evidence="13">
    <location>
        <position position="885"/>
    </location>
    <ligand>
        <name>ATP</name>
        <dbReference type="ChEBI" id="CHEBI:30616"/>
    </ligand>
</feature>
<feature type="binding site" evidence="13">
    <location>
        <position position="679"/>
    </location>
    <ligand>
        <name>ATP</name>
        <dbReference type="ChEBI" id="CHEBI:30616"/>
    </ligand>
</feature>
<dbReference type="SUPFAM" id="SSF56784">
    <property type="entry name" value="HAD-like"/>
    <property type="match status" value="1"/>
</dbReference>
<keyword evidence="4 14" id="KW-0479">Metal-binding</keyword>
<dbReference type="GO" id="GO:0005886">
    <property type="term" value="C:plasma membrane"/>
    <property type="evidence" value="ECO:0007669"/>
    <property type="project" value="TreeGrafter"/>
</dbReference>
<feature type="domain" description="P-type ATPase N-terminal" evidence="17">
    <location>
        <begin position="294"/>
        <end position="349"/>
    </location>
</feature>
<dbReference type="EC" id="7.6.2.1" evidence="15"/>
<dbReference type="InterPro" id="IPR006539">
    <property type="entry name" value="P-type_ATPase_IV"/>
</dbReference>
<feature type="binding site" evidence="13">
    <location>
        <position position="1051"/>
    </location>
    <ligand>
        <name>ATP</name>
        <dbReference type="ChEBI" id="CHEBI:30616"/>
    </ligand>
</feature>
<feature type="transmembrane region" description="Helical" evidence="15">
    <location>
        <begin position="88"/>
        <end position="109"/>
    </location>
</feature>
<keyword evidence="8 15" id="KW-1278">Translocase</keyword>
<evidence type="ECO:0000256" key="11">
    <source>
        <dbReference type="ARBA" id="ARBA00034036"/>
    </source>
</evidence>
<dbReference type="InterPro" id="IPR032631">
    <property type="entry name" value="P-type_ATPase_N"/>
</dbReference>
<keyword evidence="6 13" id="KW-0067">ATP-binding</keyword>
<feature type="region of interest" description="Disordered" evidence="16">
    <location>
        <begin position="1339"/>
        <end position="1360"/>
    </location>
</feature>
<dbReference type="SFLD" id="SFLDF00027">
    <property type="entry name" value="p-type_atpase"/>
    <property type="match status" value="1"/>
</dbReference>
<evidence type="ECO:0000256" key="8">
    <source>
        <dbReference type="ARBA" id="ARBA00022967"/>
    </source>
</evidence>
<feature type="transmembrane region" description="Helical" evidence="15">
    <location>
        <begin position="1243"/>
        <end position="1262"/>
    </location>
</feature>
<feature type="transmembrane region" description="Helical" evidence="15">
    <location>
        <begin position="1269"/>
        <end position="1289"/>
    </location>
</feature>
<dbReference type="eggNOG" id="KOG0206">
    <property type="taxonomic scope" value="Eukaryota"/>
</dbReference>
<evidence type="ECO:0000256" key="13">
    <source>
        <dbReference type="PIRSR" id="PIRSR606539-2"/>
    </source>
</evidence>
<dbReference type="EMBL" id="GL349451">
    <property type="protein sequence ID" value="KNC48500.1"/>
    <property type="molecule type" value="Genomic_DNA"/>
</dbReference>
<dbReference type="InterPro" id="IPR036412">
    <property type="entry name" value="HAD-like_sf"/>
</dbReference>
<feature type="compositionally biased region" description="Low complexity" evidence="16">
    <location>
        <begin position="61"/>
        <end position="71"/>
    </location>
</feature>
<keyword evidence="20" id="KW-1185">Reference proteome</keyword>
<evidence type="ECO:0000256" key="15">
    <source>
        <dbReference type="RuleBase" id="RU362033"/>
    </source>
</evidence>
<evidence type="ECO:0000256" key="9">
    <source>
        <dbReference type="ARBA" id="ARBA00022989"/>
    </source>
</evidence>
<feature type="transmembrane region" description="Helical" evidence="15">
    <location>
        <begin position="115"/>
        <end position="136"/>
    </location>
</feature>
<feature type="binding site" evidence="13">
    <location>
        <position position="758"/>
    </location>
    <ligand>
        <name>ATP</name>
        <dbReference type="ChEBI" id="CHEBI:30616"/>
    </ligand>
</feature>
<evidence type="ECO:0000313" key="20">
    <source>
        <dbReference type="Proteomes" id="UP000054408"/>
    </source>
</evidence>
<dbReference type="Proteomes" id="UP000054408">
    <property type="component" value="Unassembled WGS sequence"/>
</dbReference>
<evidence type="ECO:0000256" key="6">
    <source>
        <dbReference type="ARBA" id="ARBA00022840"/>
    </source>
</evidence>
<feature type="compositionally biased region" description="Low complexity" evidence="16">
    <location>
        <begin position="1340"/>
        <end position="1349"/>
    </location>
</feature>
<dbReference type="GO" id="GO:0045332">
    <property type="term" value="P:phospholipid translocation"/>
    <property type="evidence" value="ECO:0007669"/>
    <property type="project" value="TreeGrafter"/>
</dbReference>
<dbReference type="InterPro" id="IPR001757">
    <property type="entry name" value="P_typ_ATPase"/>
</dbReference>
<reference evidence="19 20" key="1">
    <citation type="submission" date="2010-05" db="EMBL/GenBank/DDBJ databases">
        <title>The Genome Sequence of Thecamonas trahens ATCC 50062.</title>
        <authorList>
            <consortium name="The Broad Institute Genome Sequencing Platform"/>
            <person name="Russ C."/>
            <person name="Cuomo C."/>
            <person name="Shea T."/>
            <person name="Young S.K."/>
            <person name="Zeng Q."/>
            <person name="Koehrsen M."/>
            <person name="Haas B."/>
            <person name="Borodovsky M."/>
            <person name="Guigo R."/>
            <person name="Alvarado L."/>
            <person name="Berlin A."/>
            <person name="Bochicchio J."/>
            <person name="Borenstein D."/>
            <person name="Chapman S."/>
            <person name="Chen Z."/>
            <person name="Freedman E."/>
            <person name="Gellesch M."/>
            <person name="Goldberg J."/>
            <person name="Griggs A."/>
            <person name="Gujja S."/>
            <person name="Heilman E."/>
            <person name="Heiman D."/>
            <person name="Hepburn T."/>
            <person name="Howarth C."/>
            <person name="Jen D."/>
            <person name="Larson L."/>
            <person name="Mehta T."/>
            <person name="Park D."/>
            <person name="Pearson M."/>
            <person name="Roberts A."/>
            <person name="Saif S."/>
            <person name="Shenoy N."/>
            <person name="Sisk P."/>
            <person name="Stolte C."/>
            <person name="Sykes S."/>
            <person name="Thomson T."/>
            <person name="Walk T."/>
            <person name="White J."/>
            <person name="Yandava C."/>
            <person name="Burger G."/>
            <person name="Gray M.W."/>
            <person name="Holland P.W.H."/>
            <person name="King N."/>
            <person name="Lang F.B.F."/>
            <person name="Roger A.J."/>
            <person name="Ruiz-Trillo I."/>
            <person name="Lander E."/>
            <person name="Nusbaum C."/>
        </authorList>
    </citation>
    <scope>NUCLEOTIDE SEQUENCE [LARGE SCALE GENOMIC DNA]</scope>
    <source>
        <strain evidence="19 20">ATCC 50062</strain>
    </source>
</reference>
<proteinExistence type="inferred from homology"/>
<dbReference type="NCBIfam" id="TIGR01652">
    <property type="entry name" value="ATPase-Plipid"/>
    <property type="match status" value="1"/>
</dbReference>
<feature type="active site" description="4-aspartylphosphate intermediate" evidence="12">
    <location>
        <position position="677"/>
    </location>
</feature>
<evidence type="ECO:0000256" key="3">
    <source>
        <dbReference type="ARBA" id="ARBA00022692"/>
    </source>
</evidence>
<evidence type="ECO:0000256" key="14">
    <source>
        <dbReference type="PIRSR" id="PIRSR606539-3"/>
    </source>
</evidence>
<dbReference type="Pfam" id="PF16212">
    <property type="entry name" value="PhoLip_ATPase_C"/>
    <property type="match status" value="1"/>
</dbReference>
<dbReference type="SUPFAM" id="SSF81665">
    <property type="entry name" value="Calcium ATPase, transmembrane domain M"/>
    <property type="match status" value="1"/>
</dbReference>
<dbReference type="GeneID" id="25564460"/>
<keyword evidence="9 15" id="KW-1133">Transmembrane helix</keyword>
<feature type="transmembrane region" description="Helical" evidence="15">
    <location>
        <begin position="157"/>
        <end position="180"/>
    </location>
</feature>
<feature type="binding site" evidence="13">
    <location>
        <position position="967"/>
    </location>
    <ligand>
        <name>ATP</name>
        <dbReference type="ChEBI" id="CHEBI:30616"/>
    </ligand>
</feature>
<feature type="binding site" evidence="13">
    <location>
        <position position="678"/>
    </location>
    <ligand>
        <name>ATP</name>
        <dbReference type="ChEBI" id="CHEBI:30616"/>
    </ligand>
</feature>
<evidence type="ECO:0000256" key="12">
    <source>
        <dbReference type="PIRSR" id="PIRSR606539-1"/>
    </source>
</evidence>
<keyword evidence="3 15" id="KW-0812">Transmembrane</keyword>
<comment type="catalytic activity">
    <reaction evidence="11 15">
        <text>ATP + H2O + phospholipidSide 1 = ADP + phosphate + phospholipidSide 2.</text>
        <dbReference type="EC" id="7.6.2.1"/>
    </reaction>
</comment>
<dbReference type="PANTHER" id="PTHR24092:SF19">
    <property type="entry name" value="PHOSPHOLIPID-TRANSPORTING ATPASE"/>
    <property type="match status" value="1"/>
</dbReference>